<evidence type="ECO:0000313" key="9">
    <source>
        <dbReference type="Proteomes" id="UP000249130"/>
    </source>
</evidence>
<dbReference type="InterPro" id="IPR013783">
    <property type="entry name" value="Ig-like_fold"/>
</dbReference>
<dbReference type="PANTHER" id="PTHR30504:SF2">
    <property type="entry name" value="GLUCANS BIOSYNTHESIS PROTEIN G"/>
    <property type="match status" value="1"/>
</dbReference>
<evidence type="ECO:0000313" key="8">
    <source>
        <dbReference type="EMBL" id="RAI45872.1"/>
    </source>
</evidence>
<comment type="subcellular location">
    <subcellularLocation>
        <location evidence="1 6">Periplasm</location>
    </subcellularLocation>
</comment>
<dbReference type="Pfam" id="PF04349">
    <property type="entry name" value="MdoG"/>
    <property type="match status" value="1"/>
</dbReference>
<dbReference type="GO" id="GO:0030246">
    <property type="term" value="F:carbohydrate binding"/>
    <property type="evidence" value="ECO:0007669"/>
    <property type="project" value="InterPro"/>
</dbReference>
<dbReference type="SUPFAM" id="SSF81296">
    <property type="entry name" value="E set domains"/>
    <property type="match status" value="1"/>
</dbReference>
<comment type="pathway">
    <text evidence="2 6">Glycan metabolism; osmoregulated periplasmic glucan (OPG) biosynthesis.</text>
</comment>
<keyword evidence="5 6" id="KW-0574">Periplasm</keyword>
<dbReference type="HAMAP" id="MF_01069">
    <property type="entry name" value="MdoG_OpgG"/>
    <property type="match status" value="1"/>
</dbReference>
<dbReference type="Gene3D" id="2.60.40.10">
    <property type="entry name" value="Immunoglobulins"/>
    <property type="match status" value="1"/>
</dbReference>
<dbReference type="GO" id="GO:0030288">
    <property type="term" value="C:outer membrane-bounded periplasmic space"/>
    <property type="evidence" value="ECO:0007669"/>
    <property type="project" value="TreeGrafter"/>
</dbReference>
<dbReference type="AlphaFoldDB" id="A0A327L8P3"/>
<organism evidence="8 9">
    <name type="scientific">Rhodoplanes roseus</name>
    <dbReference type="NCBI Taxonomy" id="29409"/>
    <lineage>
        <taxon>Bacteria</taxon>
        <taxon>Pseudomonadati</taxon>
        <taxon>Pseudomonadota</taxon>
        <taxon>Alphaproteobacteria</taxon>
        <taxon>Hyphomicrobiales</taxon>
        <taxon>Nitrobacteraceae</taxon>
        <taxon>Rhodoplanes</taxon>
    </lineage>
</organism>
<dbReference type="InterPro" id="IPR023704">
    <property type="entry name" value="MdoG_OpgG"/>
</dbReference>
<keyword evidence="4 6" id="KW-0732">Signal</keyword>
<dbReference type="InterPro" id="IPR007444">
    <property type="entry name" value="Glucan_biosyn_MdoG_C"/>
</dbReference>
<comment type="function">
    <text evidence="6">Involved in the biosynthesis of osmoregulated periplasmic glucans (OPGs).</text>
</comment>
<dbReference type="Gene3D" id="2.70.98.10">
    <property type="match status" value="1"/>
</dbReference>
<dbReference type="InterPro" id="IPR014438">
    <property type="entry name" value="Glucan_biosyn_MdoG/MdoD"/>
</dbReference>
<evidence type="ECO:0000256" key="1">
    <source>
        <dbReference type="ARBA" id="ARBA00004418"/>
    </source>
</evidence>
<sequence length="540" mass="59821">MEPACPRSIIDAGSEPLLRVDTITTKLTNRRDLLAGSLAVPLVLAGAGRVAPAFAQAPDPARTQPAEMPFDANMVRRTARALAEKPFAAQDTSLPPGLTDLDYDKYRTIRFRPDRALWRGEGLPFEAQFFHRGFLFTDRVAIHEVRDGKARPILYSPDLFDFGAVPPPASDARVGFAGFRLHAPINRPDYYDEVAVFLGASYFRAVAKGQTYGLSARGLSIGTADAKGEEFPAFRAYWIEKPPKHTGSIVVHALLDSKSAAAAYRFTIRPGETTVFDVEMTLYPRTDIELPGIGTCTSMFFFGPNDRAGVDDFRPAVHDSDGLAIRNGRGEEIWRPLANPTDLQISIFEDTNPRGFGLLQRARDFRAYEDLESRFETRPSLWVEPIGDWGTGATQLVEIPTKEEIHDNIVTFWRPKDKLAAKSEYWFTYRLHWGAGKAGTPPLATFARTRCGAGPDGTRRFVLDVTGDKLTGIDPAAVRGLVETDKGKIVNIVTQPNPAAGGWRLSFELAPGRDTVVELRALLLRGDEPLTETWLYRWTP</sequence>
<evidence type="ECO:0000256" key="6">
    <source>
        <dbReference type="HAMAP-Rule" id="MF_01069"/>
    </source>
</evidence>
<dbReference type="FunFam" id="2.70.98.10:FF:000001">
    <property type="entry name" value="Glucans biosynthesis protein G"/>
    <property type="match status" value="1"/>
</dbReference>
<dbReference type="SUPFAM" id="SSF74650">
    <property type="entry name" value="Galactose mutarotase-like"/>
    <property type="match status" value="1"/>
</dbReference>
<dbReference type="UniPathway" id="UPA00637"/>
<dbReference type="PIRSF" id="PIRSF006281">
    <property type="entry name" value="MdoG"/>
    <property type="match status" value="1"/>
</dbReference>
<name>A0A327L8P3_9BRAD</name>
<dbReference type="InterPro" id="IPR014756">
    <property type="entry name" value="Ig_E-set"/>
</dbReference>
<reference evidence="8 9" key="1">
    <citation type="submission" date="2017-07" db="EMBL/GenBank/DDBJ databases">
        <title>Draft Genome Sequences of Select Purple Nonsulfur Bacteria.</title>
        <authorList>
            <person name="Lasarre B."/>
            <person name="Mckinlay J.B."/>
        </authorList>
    </citation>
    <scope>NUCLEOTIDE SEQUENCE [LARGE SCALE GENOMIC DNA]</scope>
    <source>
        <strain evidence="8 9">DSM 5909</strain>
    </source>
</reference>
<evidence type="ECO:0000256" key="3">
    <source>
        <dbReference type="ARBA" id="ARBA00009284"/>
    </source>
</evidence>
<dbReference type="Proteomes" id="UP000249130">
    <property type="component" value="Unassembled WGS sequence"/>
</dbReference>
<proteinExistence type="inferred from homology"/>
<evidence type="ECO:0000256" key="5">
    <source>
        <dbReference type="ARBA" id="ARBA00022764"/>
    </source>
</evidence>
<comment type="similarity">
    <text evidence="3 6">Belongs to the OpgD/OpgG family.</text>
</comment>
<dbReference type="InterPro" id="IPR014718">
    <property type="entry name" value="GH-type_carb-bd"/>
</dbReference>
<evidence type="ECO:0000256" key="2">
    <source>
        <dbReference type="ARBA" id="ARBA00005001"/>
    </source>
</evidence>
<dbReference type="OrthoDB" id="9777817at2"/>
<dbReference type="EMBL" id="NPEX01000006">
    <property type="protein sequence ID" value="RAI45872.1"/>
    <property type="molecule type" value="Genomic_DNA"/>
</dbReference>
<protein>
    <recommendedName>
        <fullName evidence="6">Glucans biosynthesis protein G</fullName>
    </recommendedName>
</protein>
<feature type="domain" description="Glucan biosynthesis periplasmic MdoG C-terminal" evidence="7">
    <location>
        <begin position="70"/>
        <end position="538"/>
    </location>
</feature>
<dbReference type="GO" id="GO:0051274">
    <property type="term" value="P:beta-glucan biosynthetic process"/>
    <property type="evidence" value="ECO:0007669"/>
    <property type="project" value="TreeGrafter"/>
</dbReference>
<accession>A0A327L8P3</accession>
<dbReference type="PROSITE" id="PS51318">
    <property type="entry name" value="TAT"/>
    <property type="match status" value="1"/>
</dbReference>
<evidence type="ECO:0000256" key="4">
    <source>
        <dbReference type="ARBA" id="ARBA00022729"/>
    </source>
</evidence>
<dbReference type="PANTHER" id="PTHR30504">
    <property type="entry name" value="GLUCANS BIOSYNTHESIS PROTEIN"/>
    <property type="match status" value="1"/>
</dbReference>
<keyword evidence="9" id="KW-1185">Reference proteome</keyword>
<comment type="caution">
    <text evidence="8">The sequence shown here is derived from an EMBL/GenBank/DDBJ whole genome shotgun (WGS) entry which is preliminary data.</text>
</comment>
<evidence type="ECO:0000259" key="7">
    <source>
        <dbReference type="Pfam" id="PF04349"/>
    </source>
</evidence>
<dbReference type="InterPro" id="IPR006311">
    <property type="entry name" value="TAT_signal"/>
</dbReference>
<dbReference type="InterPro" id="IPR011013">
    <property type="entry name" value="Gal_mutarotase_sf_dom"/>
</dbReference>
<dbReference type="GO" id="GO:0003824">
    <property type="term" value="F:catalytic activity"/>
    <property type="evidence" value="ECO:0007669"/>
    <property type="project" value="InterPro"/>
</dbReference>
<gene>
    <name evidence="6" type="primary">opgG</name>
    <name evidence="8" type="ORF">CH341_01875</name>
</gene>